<dbReference type="Pfam" id="PF04471">
    <property type="entry name" value="Mrr_cat"/>
    <property type="match status" value="1"/>
</dbReference>
<name>A0ABQ2JM31_9SPHN</name>
<accession>A0ABQ2JM31</accession>
<comment type="caution">
    <text evidence="2">The sequence shown here is derived from an EMBL/GenBank/DDBJ whole genome shotgun (WGS) entry which is preliminary data.</text>
</comment>
<evidence type="ECO:0000259" key="1">
    <source>
        <dbReference type="Pfam" id="PF04471"/>
    </source>
</evidence>
<dbReference type="InterPro" id="IPR007560">
    <property type="entry name" value="Restrct_endonuc_IV_Mrr"/>
</dbReference>
<gene>
    <name evidence="2" type="ORF">GCM10011349_23630</name>
</gene>
<protein>
    <recommendedName>
        <fullName evidence="1">Restriction endonuclease type IV Mrr domain-containing protein</fullName>
    </recommendedName>
</protein>
<dbReference type="EMBL" id="BMLK01000010">
    <property type="protein sequence ID" value="GGN51240.1"/>
    <property type="molecule type" value="Genomic_DNA"/>
</dbReference>
<organism evidence="2 3">
    <name type="scientific">Novosphingobium indicum</name>
    <dbReference type="NCBI Taxonomy" id="462949"/>
    <lineage>
        <taxon>Bacteria</taxon>
        <taxon>Pseudomonadati</taxon>
        <taxon>Pseudomonadota</taxon>
        <taxon>Alphaproteobacteria</taxon>
        <taxon>Sphingomonadales</taxon>
        <taxon>Sphingomonadaceae</taxon>
        <taxon>Novosphingobium</taxon>
    </lineage>
</organism>
<proteinExistence type="predicted"/>
<sequence length="229" mass="25911">MNDAPAWRVYERVAACFEVDAAGMDVTVIPNASLSGAISGVKRQIDVLVDARWEEGLSRRIIYDAKLRKRKLDVTDVEAFEGLMRDVGAARGVLVCTAGWSPAAEARAERLIDIRLLPIEEMDDFDHAAMEPCPNCDQRKKGPRGMVFWDGQFPLPLSGWAIIFTGKCDVCRCFAFWCWDCGEKKVVPDDVVHECGCERSWFVEATDEERMFIVRVEDGEIPIDRYPMR</sequence>
<evidence type="ECO:0000313" key="3">
    <source>
        <dbReference type="Proteomes" id="UP000605099"/>
    </source>
</evidence>
<dbReference type="Proteomes" id="UP000605099">
    <property type="component" value="Unassembled WGS sequence"/>
</dbReference>
<reference evidence="3" key="1">
    <citation type="journal article" date="2019" name="Int. J. Syst. Evol. Microbiol.">
        <title>The Global Catalogue of Microorganisms (GCM) 10K type strain sequencing project: providing services to taxonomists for standard genome sequencing and annotation.</title>
        <authorList>
            <consortium name="The Broad Institute Genomics Platform"/>
            <consortium name="The Broad Institute Genome Sequencing Center for Infectious Disease"/>
            <person name="Wu L."/>
            <person name="Ma J."/>
        </authorList>
    </citation>
    <scope>NUCLEOTIDE SEQUENCE [LARGE SCALE GENOMIC DNA]</scope>
    <source>
        <strain evidence="3">CGMCC 1.6784</strain>
    </source>
</reference>
<feature type="domain" description="Restriction endonuclease type IV Mrr" evidence="1">
    <location>
        <begin position="43"/>
        <end position="122"/>
    </location>
</feature>
<dbReference type="RefSeq" id="WP_141460577.1">
    <property type="nucleotide sequence ID" value="NZ_BMLK01000010.1"/>
</dbReference>
<evidence type="ECO:0000313" key="2">
    <source>
        <dbReference type="EMBL" id="GGN51240.1"/>
    </source>
</evidence>
<keyword evidence="3" id="KW-1185">Reference proteome</keyword>